<sequence>MELVIRHTSPRCLLTYWLACLLAYRLVSCHGRVTRRVSVLGRVISLSLFSLSVCVTLPPPPWPWPAGKC</sequence>
<gene>
    <name evidence="1" type="ORF">PDIGIT_LOCUS10155</name>
</gene>
<proteinExistence type="predicted"/>
<dbReference type="AlphaFoldDB" id="A0A9W4UMP6"/>
<protein>
    <submittedName>
        <fullName evidence="1">Uncharacterized protein</fullName>
    </submittedName>
</protein>
<reference evidence="1" key="1">
    <citation type="submission" date="2023-01" db="EMBL/GenBank/DDBJ databases">
        <authorList>
            <person name="Van Ghelder C."/>
            <person name="Rancurel C."/>
        </authorList>
    </citation>
    <scope>NUCLEOTIDE SEQUENCE</scope>
    <source>
        <strain evidence="1">CNCM I-4278</strain>
    </source>
</reference>
<comment type="caution">
    <text evidence="1">The sequence shown here is derived from an EMBL/GenBank/DDBJ whole genome shotgun (WGS) entry which is preliminary data.</text>
</comment>
<dbReference type="Proteomes" id="UP001152607">
    <property type="component" value="Unassembled WGS sequence"/>
</dbReference>
<accession>A0A9W4UMP6</accession>
<keyword evidence="2" id="KW-1185">Reference proteome</keyword>
<organism evidence="1 2">
    <name type="scientific">Periconia digitata</name>
    <dbReference type="NCBI Taxonomy" id="1303443"/>
    <lineage>
        <taxon>Eukaryota</taxon>
        <taxon>Fungi</taxon>
        <taxon>Dikarya</taxon>
        <taxon>Ascomycota</taxon>
        <taxon>Pezizomycotina</taxon>
        <taxon>Dothideomycetes</taxon>
        <taxon>Pleosporomycetidae</taxon>
        <taxon>Pleosporales</taxon>
        <taxon>Massarineae</taxon>
        <taxon>Periconiaceae</taxon>
        <taxon>Periconia</taxon>
    </lineage>
</organism>
<evidence type="ECO:0000313" key="2">
    <source>
        <dbReference type="Proteomes" id="UP001152607"/>
    </source>
</evidence>
<evidence type="ECO:0000313" key="1">
    <source>
        <dbReference type="EMBL" id="CAI6337048.1"/>
    </source>
</evidence>
<name>A0A9W4UMP6_9PLEO</name>
<dbReference type="EMBL" id="CAOQHR010000007">
    <property type="protein sequence ID" value="CAI6337048.1"/>
    <property type="molecule type" value="Genomic_DNA"/>
</dbReference>